<feature type="region of interest" description="Disordered" evidence="11">
    <location>
        <begin position="426"/>
        <end position="507"/>
    </location>
</feature>
<dbReference type="PROSITE" id="PS51192">
    <property type="entry name" value="HELICASE_ATP_BIND_1"/>
    <property type="match status" value="1"/>
</dbReference>
<gene>
    <name evidence="15" type="primary">cshA_1</name>
    <name evidence="9" type="synonym">cshA</name>
    <name evidence="15" type="ORF">FILTAD_00407</name>
</gene>
<dbReference type="InterPro" id="IPR027417">
    <property type="entry name" value="P-loop_NTPase"/>
</dbReference>
<dbReference type="InterPro" id="IPR014014">
    <property type="entry name" value="RNA_helicase_DEAD_Q_motif"/>
</dbReference>
<dbReference type="PROSITE" id="PS51195">
    <property type="entry name" value="Q_MOTIF"/>
    <property type="match status" value="1"/>
</dbReference>
<organism evidence="15 16">
    <name type="scientific">Filibacter tadaridae</name>
    <dbReference type="NCBI Taxonomy" id="2483811"/>
    <lineage>
        <taxon>Bacteria</taxon>
        <taxon>Bacillati</taxon>
        <taxon>Bacillota</taxon>
        <taxon>Bacilli</taxon>
        <taxon>Bacillales</taxon>
        <taxon>Caryophanaceae</taxon>
        <taxon>Filibacter</taxon>
    </lineage>
</organism>
<dbReference type="PANTHER" id="PTHR47963">
    <property type="entry name" value="DEAD-BOX ATP-DEPENDENT RNA HELICASE 47, MITOCHONDRIAL"/>
    <property type="match status" value="1"/>
</dbReference>
<name>A0A3P5WJN6_9BACL</name>
<comment type="function">
    <text evidence="9">DEAD-box RNA helicase possibly involved in RNA degradation. Unwinds dsRNA in both 5'- and 3'-directions, has RNA-dependent ATPase activity.</text>
</comment>
<evidence type="ECO:0000259" key="12">
    <source>
        <dbReference type="PROSITE" id="PS51192"/>
    </source>
</evidence>
<sequence>MTNFSELNISESTQRALAKMGFEEATPIQEGTITMGMAGRDIIGQAQTGTGKTAAFGVPIIEKIDTRNPAVQALVIAPTRELAIQVSEELSRIGADKRSRILSVYGGQEIGRQIRALRNNPQIVVGTPGRILDHIKRKTLKLDGVQTLVLDEADEMLNMGFIEDINTILASVPDERQTLLFSATMPGPIRKIAETFMKNPEVVKIKSKEMTVENIDQFYVKAQEREKFDILSRLLNVQQPELAIIFGRTKRRVDELSQALSIRGYLAEGIHGDLTQAKRMSVLKQFKSNKIDVLVATDVAARGLDISGVTHVYNFDIPQDPESYVHRIGRTGRAGKSGVAITFVTPREMGYLRIVEETTKKQMTAMRPPSSDEALVGQQRLAVEQLVEIVEKKELTDYAQLANELLEKHDATDLVAAAIRSLTREPNDMPVTISEERPLPARRGGQGGGGYKGNRSGGRSTSGGGRGYGGGSRRSGGGSRDGGSRSGSRDGGSRGNSRSRNTNRTDS</sequence>
<dbReference type="Gene3D" id="3.40.50.300">
    <property type="entry name" value="P-loop containing nucleotide triphosphate hydrolases"/>
    <property type="match status" value="2"/>
</dbReference>
<dbReference type="SMART" id="SM00487">
    <property type="entry name" value="DEXDc"/>
    <property type="match status" value="1"/>
</dbReference>
<evidence type="ECO:0000256" key="5">
    <source>
        <dbReference type="ARBA" id="ARBA00022840"/>
    </source>
</evidence>
<feature type="short sequence motif" description="Q motif" evidence="10">
    <location>
        <begin position="2"/>
        <end position="30"/>
    </location>
</feature>
<dbReference type="AlphaFoldDB" id="A0A3P5WJN6"/>
<evidence type="ECO:0000259" key="13">
    <source>
        <dbReference type="PROSITE" id="PS51194"/>
    </source>
</evidence>
<dbReference type="InterPro" id="IPR014001">
    <property type="entry name" value="Helicase_ATP-bd"/>
</dbReference>
<feature type="domain" description="DEAD-box RNA helicase Q" evidence="14">
    <location>
        <begin position="2"/>
        <end position="30"/>
    </location>
</feature>
<keyword evidence="16" id="KW-1185">Reference proteome</keyword>
<dbReference type="OrthoDB" id="9805696at2"/>
<feature type="domain" description="Helicase ATP-binding" evidence="12">
    <location>
        <begin position="33"/>
        <end position="203"/>
    </location>
</feature>
<dbReference type="GO" id="GO:0005829">
    <property type="term" value="C:cytosol"/>
    <property type="evidence" value="ECO:0007669"/>
    <property type="project" value="TreeGrafter"/>
</dbReference>
<feature type="domain" description="Helicase C-terminal" evidence="13">
    <location>
        <begin position="214"/>
        <end position="374"/>
    </location>
</feature>
<keyword evidence="1 9" id="KW-0963">Cytoplasm</keyword>
<evidence type="ECO:0000256" key="2">
    <source>
        <dbReference type="ARBA" id="ARBA00022741"/>
    </source>
</evidence>
<evidence type="ECO:0000259" key="14">
    <source>
        <dbReference type="PROSITE" id="PS51195"/>
    </source>
</evidence>
<dbReference type="FunFam" id="3.40.50.300:FF:000108">
    <property type="entry name" value="ATP-dependent RNA helicase RhlE"/>
    <property type="match status" value="1"/>
</dbReference>
<proteinExistence type="inferred from homology"/>
<comment type="similarity">
    <text evidence="9">Belongs to the DEAD box helicase family. CshA subfamily.</text>
</comment>
<dbReference type="PROSITE" id="PS00039">
    <property type="entry name" value="DEAD_ATP_HELICASE"/>
    <property type="match status" value="1"/>
</dbReference>
<dbReference type="InterPro" id="IPR001650">
    <property type="entry name" value="Helicase_C-like"/>
</dbReference>
<protein>
    <recommendedName>
        <fullName evidence="9">DEAD-box ATP-dependent RNA helicase CshA</fullName>
        <ecNumber evidence="9">3.6.4.13</ecNumber>
    </recommendedName>
</protein>
<dbReference type="PANTHER" id="PTHR47963:SF5">
    <property type="entry name" value="DEAD-BOX ATP-DEPENDENT RNA HELICASE CSHA"/>
    <property type="match status" value="1"/>
</dbReference>
<dbReference type="PROSITE" id="PS51194">
    <property type="entry name" value="HELICASE_CTER"/>
    <property type="match status" value="1"/>
</dbReference>
<keyword evidence="4 9" id="KW-0347">Helicase</keyword>
<keyword evidence="2 9" id="KW-0547">Nucleotide-binding</keyword>
<keyword evidence="6 9" id="KW-0694">RNA-binding</keyword>
<dbReference type="InterPro" id="IPR044742">
    <property type="entry name" value="DEAD/DEAH_RhlB"/>
</dbReference>
<comment type="catalytic activity">
    <reaction evidence="8 9">
        <text>ATP + H2O = ADP + phosphate + H(+)</text>
        <dbReference type="Rhea" id="RHEA:13065"/>
        <dbReference type="ChEBI" id="CHEBI:15377"/>
        <dbReference type="ChEBI" id="CHEBI:15378"/>
        <dbReference type="ChEBI" id="CHEBI:30616"/>
        <dbReference type="ChEBI" id="CHEBI:43474"/>
        <dbReference type="ChEBI" id="CHEBI:456216"/>
        <dbReference type="EC" id="3.6.4.13"/>
    </reaction>
</comment>
<evidence type="ECO:0000256" key="4">
    <source>
        <dbReference type="ARBA" id="ARBA00022806"/>
    </source>
</evidence>
<dbReference type="Pfam" id="PF00270">
    <property type="entry name" value="DEAD"/>
    <property type="match status" value="1"/>
</dbReference>
<evidence type="ECO:0000256" key="1">
    <source>
        <dbReference type="ARBA" id="ARBA00022490"/>
    </source>
</evidence>
<dbReference type="Pfam" id="PF00271">
    <property type="entry name" value="Helicase_C"/>
    <property type="match status" value="1"/>
</dbReference>
<dbReference type="HAMAP" id="MF_01493">
    <property type="entry name" value="DEAD_helicase_CshA"/>
    <property type="match status" value="1"/>
</dbReference>
<dbReference type="CDD" id="cd00268">
    <property type="entry name" value="DEADc"/>
    <property type="match status" value="1"/>
</dbReference>
<evidence type="ECO:0000256" key="8">
    <source>
        <dbReference type="ARBA" id="ARBA00047984"/>
    </source>
</evidence>
<dbReference type="RefSeq" id="WP_124068860.1">
    <property type="nucleotide sequence ID" value="NZ_CBCRXF010000010.1"/>
</dbReference>
<evidence type="ECO:0000256" key="10">
    <source>
        <dbReference type="PROSITE-ProRule" id="PRU00552"/>
    </source>
</evidence>
<comment type="subcellular location">
    <subcellularLocation>
        <location evidence="9">Cytoplasm</location>
    </subcellularLocation>
</comment>
<feature type="compositionally biased region" description="Gly residues" evidence="11">
    <location>
        <begin position="444"/>
        <end position="486"/>
    </location>
</feature>
<keyword evidence="3 9" id="KW-0378">Hydrolase</keyword>
<accession>A0A3P5WJN6</accession>
<dbReference type="GO" id="GO:0033592">
    <property type="term" value="F:RNA strand annealing activity"/>
    <property type="evidence" value="ECO:0007669"/>
    <property type="project" value="TreeGrafter"/>
</dbReference>
<evidence type="ECO:0000313" key="16">
    <source>
        <dbReference type="Proteomes" id="UP000270468"/>
    </source>
</evidence>
<comment type="subunit">
    <text evidence="9">Oligomerizes, may be a member of the RNA degradosome.</text>
</comment>
<dbReference type="SMART" id="SM00490">
    <property type="entry name" value="HELICc"/>
    <property type="match status" value="1"/>
</dbReference>
<dbReference type="GO" id="GO:0016887">
    <property type="term" value="F:ATP hydrolysis activity"/>
    <property type="evidence" value="ECO:0007669"/>
    <property type="project" value="RHEA"/>
</dbReference>
<dbReference type="CDD" id="cd18787">
    <property type="entry name" value="SF2_C_DEAD"/>
    <property type="match status" value="1"/>
</dbReference>
<evidence type="ECO:0000313" key="15">
    <source>
        <dbReference type="EMBL" id="VDC19961.1"/>
    </source>
</evidence>
<evidence type="ECO:0000256" key="11">
    <source>
        <dbReference type="SAM" id="MobiDB-lite"/>
    </source>
</evidence>
<evidence type="ECO:0000256" key="7">
    <source>
        <dbReference type="ARBA" id="ARBA00023016"/>
    </source>
</evidence>
<dbReference type="GO" id="GO:0003724">
    <property type="term" value="F:RNA helicase activity"/>
    <property type="evidence" value="ECO:0007669"/>
    <property type="project" value="UniProtKB-UniRule"/>
</dbReference>
<dbReference type="Proteomes" id="UP000270468">
    <property type="component" value="Unassembled WGS sequence"/>
</dbReference>
<dbReference type="GO" id="GO:0005840">
    <property type="term" value="C:ribosome"/>
    <property type="evidence" value="ECO:0007669"/>
    <property type="project" value="TreeGrafter"/>
</dbReference>
<feature type="compositionally biased region" description="Low complexity" evidence="11">
    <location>
        <begin position="495"/>
        <end position="507"/>
    </location>
</feature>
<dbReference type="EC" id="3.6.4.13" evidence="9"/>
<keyword evidence="5 9" id="KW-0067">ATP-binding</keyword>
<dbReference type="InterPro" id="IPR000629">
    <property type="entry name" value="RNA-helicase_DEAD-box_CS"/>
</dbReference>
<dbReference type="InterPro" id="IPR050547">
    <property type="entry name" value="DEAD_box_RNA_helicases"/>
</dbReference>
<dbReference type="GO" id="GO:0006401">
    <property type="term" value="P:RNA catabolic process"/>
    <property type="evidence" value="ECO:0007669"/>
    <property type="project" value="UniProtKB-UniRule"/>
</dbReference>
<dbReference type="SUPFAM" id="SSF52540">
    <property type="entry name" value="P-loop containing nucleoside triphosphate hydrolases"/>
    <property type="match status" value="1"/>
</dbReference>
<dbReference type="GO" id="GO:0009409">
    <property type="term" value="P:response to cold"/>
    <property type="evidence" value="ECO:0007669"/>
    <property type="project" value="TreeGrafter"/>
</dbReference>
<dbReference type="InterPro" id="IPR030880">
    <property type="entry name" value="DEAD_helicase_CshA"/>
</dbReference>
<evidence type="ECO:0000256" key="3">
    <source>
        <dbReference type="ARBA" id="ARBA00022801"/>
    </source>
</evidence>
<reference evidence="15 16" key="1">
    <citation type="submission" date="2018-11" db="EMBL/GenBank/DDBJ databases">
        <authorList>
            <person name="Criscuolo A."/>
        </authorList>
    </citation>
    <scope>NUCLEOTIDE SEQUENCE [LARGE SCALE GENOMIC DNA]</scope>
    <source>
        <strain evidence="15">ATB-66</strain>
    </source>
</reference>
<evidence type="ECO:0000256" key="9">
    <source>
        <dbReference type="HAMAP-Rule" id="MF_01493"/>
    </source>
</evidence>
<dbReference type="EMBL" id="UXAV01000018">
    <property type="protein sequence ID" value="VDC19961.1"/>
    <property type="molecule type" value="Genomic_DNA"/>
</dbReference>
<dbReference type="GO" id="GO:0005524">
    <property type="term" value="F:ATP binding"/>
    <property type="evidence" value="ECO:0007669"/>
    <property type="project" value="UniProtKB-UniRule"/>
</dbReference>
<dbReference type="InterPro" id="IPR011545">
    <property type="entry name" value="DEAD/DEAH_box_helicase_dom"/>
</dbReference>
<evidence type="ECO:0000256" key="6">
    <source>
        <dbReference type="ARBA" id="ARBA00022884"/>
    </source>
</evidence>
<keyword evidence="7 9" id="KW-0346">Stress response</keyword>